<dbReference type="PANTHER" id="PTHR34389">
    <property type="entry name" value="L-RHAMNOSE MUTAROTASE"/>
    <property type="match status" value="1"/>
</dbReference>
<dbReference type="EMBL" id="BAABBA010000005">
    <property type="protein sequence ID" value="GAA4286944.1"/>
    <property type="molecule type" value="Genomic_DNA"/>
</dbReference>
<dbReference type="Pfam" id="PF05336">
    <property type="entry name" value="rhaM"/>
    <property type="match status" value="1"/>
</dbReference>
<evidence type="ECO:0000313" key="2">
    <source>
        <dbReference type="Proteomes" id="UP001499841"/>
    </source>
</evidence>
<accession>A0ABP8ESH3</accession>
<dbReference type="RefSeq" id="WP_345039023.1">
    <property type="nucleotide sequence ID" value="NZ_BAABBA010000005.1"/>
</dbReference>
<dbReference type="InterPro" id="IPR008000">
    <property type="entry name" value="Rham/fucose_mutarotase"/>
</dbReference>
<name>A0ABP8ESH3_9MICO</name>
<proteinExistence type="predicted"/>
<organism evidence="1 2">
    <name type="scientific">Georgenia daeguensis</name>
    <dbReference type="NCBI Taxonomy" id="908355"/>
    <lineage>
        <taxon>Bacteria</taxon>
        <taxon>Bacillati</taxon>
        <taxon>Actinomycetota</taxon>
        <taxon>Actinomycetes</taxon>
        <taxon>Micrococcales</taxon>
        <taxon>Bogoriellaceae</taxon>
        <taxon>Georgenia</taxon>
    </lineage>
</organism>
<protein>
    <submittedName>
        <fullName evidence="1">L-rhamnose mutarotase</fullName>
    </submittedName>
</protein>
<dbReference type="Proteomes" id="UP001499841">
    <property type="component" value="Unassembled WGS sequence"/>
</dbReference>
<reference evidence="2" key="1">
    <citation type="journal article" date="2019" name="Int. J. Syst. Evol. Microbiol.">
        <title>The Global Catalogue of Microorganisms (GCM) 10K type strain sequencing project: providing services to taxonomists for standard genome sequencing and annotation.</title>
        <authorList>
            <consortium name="The Broad Institute Genomics Platform"/>
            <consortium name="The Broad Institute Genome Sequencing Center for Infectious Disease"/>
            <person name="Wu L."/>
            <person name="Ma J."/>
        </authorList>
    </citation>
    <scope>NUCLEOTIDE SEQUENCE [LARGE SCALE GENOMIC DNA]</scope>
    <source>
        <strain evidence="2">JCM 17459</strain>
    </source>
</reference>
<dbReference type="SUPFAM" id="SSF54909">
    <property type="entry name" value="Dimeric alpha+beta barrel"/>
    <property type="match status" value="1"/>
</dbReference>
<sequence>MERICFLARVRPELAAEYRERHAAVWPEMLRALDAAGWGNYSLFLADDGTLVGYLETEDFPAAQAAMAATEVNARWQAEMSRYFVTAGPARPDESFVPLQEVFHLQDQLAALEPNAGAGAASGPAAPEGES</sequence>
<evidence type="ECO:0000313" key="1">
    <source>
        <dbReference type="EMBL" id="GAA4286944.1"/>
    </source>
</evidence>
<keyword evidence="2" id="KW-1185">Reference proteome</keyword>
<gene>
    <name evidence="1" type="ORF">GCM10022262_13030</name>
</gene>
<dbReference type="InterPro" id="IPR011008">
    <property type="entry name" value="Dimeric_a/b-barrel"/>
</dbReference>
<dbReference type="PANTHER" id="PTHR34389:SF2">
    <property type="entry name" value="L-RHAMNOSE MUTAROTASE"/>
    <property type="match status" value="1"/>
</dbReference>
<comment type="caution">
    <text evidence="1">The sequence shown here is derived from an EMBL/GenBank/DDBJ whole genome shotgun (WGS) entry which is preliminary data.</text>
</comment>
<dbReference type="Gene3D" id="3.30.70.100">
    <property type="match status" value="1"/>
</dbReference>